<keyword evidence="5" id="KW-1185">Reference proteome</keyword>
<feature type="transmembrane region" description="Helical" evidence="2">
    <location>
        <begin position="114"/>
        <end position="133"/>
    </location>
</feature>
<accession>A0A411YKN7</accession>
<feature type="transmembrane region" description="Helical" evidence="2">
    <location>
        <begin position="73"/>
        <end position="102"/>
    </location>
</feature>
<evidence type="ECO:0000256" key="1">
    <source>
        <dbReference type="SAM" id="MobiDB-lite"/>
    </source>
</evidence>
<name>A0A411YKN7_9ACTN</name>
<protein>
    <recommendedName>
        <fullName evidence="3">Oxidoreductase molybdopterin-binding domain-containing protein</fullName>
    </recommendedName>
</protein>
<keyword evidence="2" id="KW-0812">Transmembrane</keyword>
<dbReference type="OrthoDB" id="9795587at2"/>
<dbReference type="GO" id="GO:0008482">
    <property type="term" value="F:sulfite oxidase activity"/>
    <property type="evidence" value="ECO:0007669"/>
    <property type="project" value="TreeGrafter"/>
</dbReference>
<feature type="transmembrane region" description="Helical" evidence="2">
    <location>
        <begin position="139"/>
        <end position="160"/>
    </location>
</feature>
<feature type="domain" description="Oxidoreductase molybdopterin-binding" evidence="3">
    <location>
        <begin position="257"/>
        <end position="409"/>
    </location>
</feature>
<dbReference type="InterPro" id="IPR000572">
    <property type="entry name" value="OxRdtase_Mopterin-bd_dom"/>
</dbReference>
<dbReference type="KEGG" id="erz:ER308_20720"/>
<dbReference type="Proteomes" id="UP000291469">
    <property type="component" value="Chromosome"/>
</dbReference>
<feature type="region of interest" description="Disordered" evidence="1">
    <location>
        <begin position="1"/>
        <end position="23"/>
    </location>
</feature>
<dbReference type="GO" id="GO:0006790">
    <property type="term" value="P:sulfur compound metabolic process"/>
    <property type="evidence" value="ECO:0007669"/>
    <property type="project" value="TreeGrafter"/>
</dbReference>
<evidence type="ECO:0000256" key="2">
    <source>
        <dbReference type="SAM" id="Phobius"/>
    </source>
</evidence>
<dbReference type="RefSeq" id="WP_131156733.1">
    <property type="nucleotide sequence ID" value="NZ_CP036402.1"/>
</dbReference>
<dbReference type="InterPro" id="IPR036374">
    <property type="entry name" value="OxRdtase_Mopterin-bd_sf"/>
</dbReference>
<dbReference type="GO" id="GO:0043546">
    <property type="term" value="F:molybdopterin cofactor binding"/>
    <property type="evidence" value="ECO:0007669"/>
    <property type="project" value="TreeGrafter"/>
</dbReference>
<dbReference type="PANTHER" id="PTHR19372:SF7">
    <property type="entry name" value="SULFITE OXIDASE, MITOCHONDRIAL"/>
    <property type="match status" value="1"/>
</dbReference>
<sequence length="533" mass="55005">MTVPDDAAEAVDPARAAARPPRPRDGAIAGAVAVTVAFAVGEVLAATTSALVSPIEGVGDAVVAVSPPPLTDAAIAVLGPFNVLALQIGIVLVALGLGALVGRLGTRRALAARLLFVGIALAGGAVAAAAPAAEVLATLLPAATGALVGMAALWALLARARSPASPPVDPAASPHGIDRRGFVRMAATFFGVSVVGAGAVRSLSAGARAEPGEIAELPEPNHSLPAASTFEQPRIDEGLSDLWTPNDEFYIVDTAVRTPHVEPRGWSLTIDGRVDNPIELSYDELLDLAGTEADILLTCVSNPVGGGEAGTARWQGVRLGELLDRAGLASDAEQIVGESVEGFTAGFPVEAALDGRDALVAVGMNGEPLPRAHGFPARLVVAGLYGYVSATKWLERIHVTGWNEFDGFWVPRGWAKEGPVRIQSRIDTPHDRANVVTGTVPVGGVAWAPLDGIERVEVSVDGGDWQPADLGPEIGGAAWRQWTWQWENATAGTHELTVRATDATGEVQTAEEGPARPDGATGRHTVTVRVEEA</sequence>
<dbReference type="Pfam" id="PF00174">
    <property type="entry name" value="Oxidored_molyb"/>
    <property type="match status" value="1"/>
</dbReference>
<proteinExistence type="predicted"/>
<gene>
    <name evidence="4" type="ORF">ER308_20720</name>
</gene>
<dbReference type="Pfam" id="PF17957">
    <property type="entry name" value="Big_7"/>
    <property type="match status" value="1"/>
</dbReference>
<dbReference type="EMBL" id="CP036402">
    <property type="protein sequence ID" value="QBI21741.1"/>
    <property type="molecule type" value="Genomic_DNA"/>
</dbReference>
<keyword evidence="2" id="KW-1133">Transmembrane helix</keyword>
<dbReference type="SUPFAM" id="SSF81296">
    <property type="entry name" value="E set domains"/>
    <property type="match status" value="1"/>
</dbReference>
<dbReference type="InterPro" id="IPR014756">
    <property type="entry name" value="Ig_E-set"/>
</dbReference>
<organism evidence="4 5">
    <name type="scientific">Egibacter rhizosphaerae</name>
    <dbReference type="NCBI Taxonomy" id="1670831"/>
    <lineage>
        <taxon>Bacteria</taxon>
        <taxon>Bacillati</taxon>
        <taxon>Actinomycetota</taxon>
        <taxon>Nitriliruptoria</taxon>
        <taxon>Egibacterales</taxon>
        <taxon>Egibacteraceae</taxon>
        <taxon>Egibacter</taxon>
    </lineage>
</organism>
<feature type="transmembrane region" description="Helical" evidence="2">
    <location>
        <begin position="28"/>
        <end position="53"/>
    </location>
</feature>
<keyword evidence="2" id="KW-0472">Membrane</keyword>
<dbReference type="GO" id="GO:0020037">
    <property type="term" value="F:heme binding"/>
    <property type="evidence" value="ECO:0007669"/>
    <property type="project" value="TreeGrafter"/>
</dbReference>
<reference evidence="4 5" key="1">
    <citation type="submission" date="2019-01" db="EMBL/GenBank/DDBJ databases">
        <title>Egibacter rhizosphaerae EGI 80759T.</title>
        <authorList>
            <person name="Chen D.-D."/>
            <person name="Tian Y."/>
            <person name="Jiao J.-Y."/>
            <person name="Zhang X.-T."/>
            <person name="Zhang Y.-G."/>
            <person name="Zhang Y."/>
            <person name="Xiao M."/>
            <person name="Shu W.-S."/>
            <person name="Li W.-J."/>
        </authorList>
    </citation>
    <scope>NUCLEOTIDE SEQUENCE [LARGE SCALE GENOMIC DNA]</scope>
    <source>
        <strain evidence="4 5">EGI 80759</strain>
    </source>
</reference>
<evidence type="ECO:0000313" key="4">
    <source>
        <dbReference type="EMBL" id="QBI21741.1"/>
    </source>
</evidence>
<feature type="compositionally biased region" description="Low complexity" evidence="1">
    <location>
        <begin position="10"/>
        <end position="19"/>
    </location>
</feature>
<dbReference type="PANTHER" id="PTHR19372">
    <property type="entry name" value="SULFITE REDUCTASE"/>
    <property type="match status" value="1"/>
</dbReference>
<feature type="region of interest" description="Disordered" evidence="1">
    <location>
        <begin position="506"/>
        <end position="533"/>
    </location>
</feature>
<dbReference type="SUPFAM" id="SSF56524">
    <property type="entry name" value="Oxidoreductase molybdopterin-binding domain"/>
    <property type="match status" value="1"/>
</dbReference>
<dbReference type="Gene3D" id="3.90.420.10">
    <property type="entry name" value="Oxidoreductase, molybdopterin-binding domain"/>
    <property type="match status" value="1"/>
</dbReference>
<feature type="transmembrane region" description="Helical" evidence="2">
    <location>
        <begin position="181"/>
        <end position="200"/>
    </location>
</feature>
<dbReference type="Gene3D" id="2.60.40.650">
    <property type="match status" value="1"/>
</dbReference>
<dbReference type="AlphaFoldDB" id="A0A411YKN7"/>
<evidence type="ECO:0000313" key="5">
    <source>
        <dbReference type="Proteomes" id="UP000291469"/>
    </source>
</evidence>
<evidence type="ECO:0000259" key="3">
    <source>
        <dbReference type="Pfam" id="PF00174"/>
    </source>
</evidence>